<evidence type="ECO:0008006" key="3">
    <source>
        <dbReference type="Google" id="ProtNLM"/>
    </source>
</evidence>
<dbReference type="Proteomes" id="UP000270626">
    <property type="component" value="Unassembled WGS sequence"/>
</dbReference>
<comment type="caution">
    <text evidence="1">The sequence shown here is derived from an EMBL/GenBank/DDBJ whole genome shotgun (WGS) entry which is preliminary data.</text>
</comment>
<organism evidence="1 2">
    <name type="scientific">Azonexus fungiphilus</name>
    <dbReference type="NCBI Taxonomy" id="146940"/>
    <lineage>
        <taxon>Bacteria</taxon>
        <taxon>Pseudomonadati</taxon>
        <taxon>Pseudomonadota</taxon>
        <taxon>Betaproteobacteria</taxon>
        <taxon>Rhodocyclales</taxon>
        <taxon>Azonexaceae</taxon>
        <taxon>Azonexus</taxon>
    </lineage>
</organism>
<dbReference type="SUPFAM" id="SSF53474">
    <property type="entry name" value="alpha/beta-Hydrolases"/>
    <property type="match status" value="1"/>
</dbReference>
<evidence type="ECO:0000313" key="2">
    <source>
        <dbReference type="Proteomes" id="UP000270626"/>
    </source>
</evidence>
<keyword evidence="2" id="KW-1185">Reference proteome</keyword>
<dbReference type="Gene3D" id="3.40.50.1820">
    <property type="entry name" value="alpha/beta hydrolase"/>
    <property type="match status" value="1"/>
</dbReference>
<dbReference type="AlphaFoldDB" id="A0A495WG92"/>
<protein>
    <recommendedName>
        <fullName evidence="3">Dienelactone hydrolase</fullName>
    </recommendedName>
</protein>
<dbReference type="OrthoDB" id="9179889at2"/>
<accession>A0A495WG92</accession>
<name>A0A495WG92_9RHOO</name>
<reference evidence="1 2" key="1">
    <citation type="submission" date="2018-10" db="EMBL/GenBank/DDBJ databases">
        <title>Genomic Encyclopedia of Type Strains, Phase IV (KMG-IV): sequencing the most valuable type-strain genomes for metagenomic binning, comparative biology and taxonomic classification.</title>
        <authorList>
            <person name="Goeker M."/>
        </authorList>
    </citation>
    <scope>NUCLEOTIDE SEQUENCE [LARGE SCALE GENOMIC DNA]</scope>
    <source>
        <strain evidence="1 2">DSM 23841</strain>
    </source>
</reference>
<dbReference type="EMBL" id="RBXP01000011">
    <property type="protein sequence ID" value="RKT60606.1"/>
    <property type="molecule type" value="Genomic_DNA"/>
</dbReference>
<dbReference type="RefSeq" id="WP_121457118.1">
    <property type="nucleotide sequence ID" value="NZ_JAANMQ010000001.1"/>
</dbReference>
<dbReference type="InterPro" id="IPR029058">
    <property type="entry name" value="AB_hydrolase_fold"/>
</dbReference>
<gene>
    <name evidence="1" type="ORF">DFR40_0745</name>
</gene>
<evidence type="ECO:0000313" key="1">
    <source>
        <dbReference type="EMBL" id="RKT60606.1"/>
    </source>
</evidence>
<proteinExistence type="predicted"/>
<sequence>MNRALVLHTPAGHLLGQFALPEALPDSPRGLVLLPKAHRVAVDDPNTLIFRQAGYAVLAIELLSEREMHYADAAQDVARLGARLLDVLALAERDGDMERLPLVIFASGEATPAALRAAARRDAQVRALAVHGGPLDRAGLEALRMLAAPLLMLTDVDAGEPGWQRAAAHLGCPHAAQRLAPGETAGSAAVAWFGRWLAAT</sequence>